<dbReference type="EMBL" id="BAUJ01000008">
    <property type="protein sequence ID" value="GAD88637.1"/>
    <property type="molecule type" value="Genomic_DNA"/>
</dbReference>
<dbReference type="OrthoDB" id="5382961at2"/>
<dbReference type="eggNOG" id="COG2259">
    <property type="taxonomic scope" value="Bacteria"/>
</dbReference>
<evidence type="ECO:0000256" key="1">
    <source>
        <dbReference type="ARBA" id="ARBA00004141"/>
    </source>
</evidence>
<keyword evidence="4 5" id="KW-0472">Membrane</keyword>
<dbReference type="RefSeq" id="WP_023403020.1">
    <property type="nucleotide sequence ID" value="NZ_BAUJ01000008.1"/>
</dbReference>
<comment type="caution">
    <text evidence="6">The sequence shown here is derived from an EMBL/GenBank/DDBJ whole genome shotgun (WGS) entry which is preliminary data.</text>
</comment>
<reference evidence="6 7" key="2">
    <citation type="submission" date="2013-11" db="EMBL/GenBank/DDBJ databases">
        <title>Whole genome shotgun sequence of Vibrio halioticoli NBRC 102217.</title>
        <authorList>
            <person name="Isaki S."/>
            <person name="Kimura A."/>
            <person name="Ohji S."/>
            <person name="Hosoyama A."/>
            <person name="Fujita N."/>
            <person name="Hashimoto M."/>
            <person name="Hosoyama Y."/>
            <person name="Yamazoe A."/>
        </authorList>
    </citation>
    <scope>NUCLEOTIDE SEQUENCE [LARGE SCALE GENOMIC DNA]</scope>
    <source>
        <strain evidence="6 7">NBRC 102217</strain>
    </source>
</reference>
<evidence type="ECO:0000313" key="6">
    <source>
        <dbReference type="EMBL" id="GAD88637.1"/>
    </source>
</evidence>
<keyword evidence="3 5" id="KW-1133">Transmembrane helix</keyword>
<evidence type="ECO:0000256" key="4">
    <source>
        <dbReference type="ARBA" id="ARBA00023136"/>
    </source>
</evidence>
<evidence type="ECO:0000256" key="3">
    <source>
        <dbReference type="ARBA" id="ARBA00022989"/>
    </source>
</evidence>
<keyword evidence="2 5" id="KW-0812">Transmembrane</keyword>
<reference evidence="6 7" key="1">
    <citation type="submission" date="2013-10" db="EMBL/GenBank/DDBJ databases">
        <authorList>
            <person name="Ichikawa N."/>
            <person name="Kimura A."/>
            <person name="Ohji S."/>
            <person name="Hosoyama A."/>
            <person name="Fujita N."/>
        </authorList>
    </citation>
    <scope>NUCLEOTIDE SEQUENCE [LARGE SCALE GENOMIC DNA]</scope>
    <source>
        <strain evidence="6 7">NBRC 102217</strain>
    </source>
</reference>
<dbReference type="Proteomes" id="UP000017800">
    <property type="component" value="Unassembled WGS sequence"/>
</dbReference>
<organism evidence="6 7">
    <name type="scientific">Vibrio halioticoli NBRC 102217</name>
    <dbReference type="NCBI Taxonomy" id="1219072"/>
    <lineage>
        <taxon>Bacteria</taxon>
        <taxon>Pseudomonadati</taxon>
        <taxon>Pseudomonadota</taxon>
        <taxon>Gammaproteobacteria</taxon>
        <taxon>Vibrionales</taxon>
        <taxon>Vibrionaceae</taxon>
        <taxon>Vibrio</taxon>
    </lineage>
</organism>
<proteinExistence type="predicted"/>
<evidence type="ECO:0000256" key="5">
    <source>
        <dbReference type="SAM" id="Phobius"/>
    </source>
</evidence>
<accession>V5FHZ7</accession>
<comment type="subcellular location">
    <subcellularLocation>
        <location evidence="1">Membrane</location>
        <topology evidence="1">Multi-pass membrane protein</topology>
    </subcellularLocation>
</comment>
<evidence type="ECO:0008006" key="8">
    <source>
        <dbReference type="Google" id="ProtNLM"/>
    </source>
</evidence>
<dbReference type="Pfam" id="PF07681">
    <property type="entry name" value="DoxX"/>
    <property type="match status" value="1"/>
</dbReference>
<keyword evidence="7" id="KW-1185">Reference proteome</keyword>
<dbReference type="InterPro" id="IPR032808">
    <property type="entry name" value="DoxX"/>
</dbReference>
<gene>
    <name evidence="6" type="ORF">VHA01S_008_00330</name>
</gene>
<feature type="transmembrane region" description="Helical" evidence="5">
    <location>
        <begin position="80"/>
        <end position="99"/>
    </location>
</feature>
<feature type="transmembrane region" description="Helical" evidence="5">
    <location>
        <begin position="163"/>
        <end position="183"/>
    </location>
</feature>
<dbReference type="GO" id="GO:0016020">
    <property type="term" value="C:membrane"/>
    <property type="evidence" value="ECO:0007669"/>
    <property type="project" value="UniProtKB-SubCell"/>
</dbReference>
<sequence length="266" mass="29446">MTKNKFFLLTTLAGILSFVTVISNISLFDGTWSTVCMVVFSALIPIFAYRFRNHSTVGFLLTTFPTIIVVRNADQHDWSIIGWLTAITFIPLLLQLIVLSRDAYKNHGGPALALSLMRTFVGLNWLTHCTEKLFLSQHDEGLLNFFSQVVGHNTIGADIPPHIAHYVIIFGGLVELTIAISLGLGLLSRFGAFAASIYLISAQLMSGHFMVGYTWALPGGGWELCFFFFMVMYPFMLPKTAGPISLDAAFSTNLLNNRLIKRLSGN</sequence>
<dbReference type="AlphaFoldDB" id="V5FHZ7"/>
<feature type="transmembrane region" description="Helical" evidence="5">
    <location>
        <begin position="31"/>
        <end position="49"/>
    </location>
</feature>
<feature type="transmembrane region" description="Helical" evidence="5">
    <location>
        <begin position="215"/>
        <end position="236"/>
    </location>
</feature>
<evidence type="ECO:0000256" key="2">
    <source>
        <dbReference type="ARBA" id="ARBA00022692"/>
    </source>
</evidence>
<name>V5FHZ7_9VIBR</name>
<protein>
    <recommendedName>
        <fullName evidence="8">DoxX family protein</fullName>
    </recommendedName>
</protein>
<evidence type="ECO:0000313" key="7">
    <source>
        <dbReference type="Proteomes" id="UP000017800"/>
    </source>
</evidence>